<feature type="transmembrane region" description="Helical" evidence="7">
    <location>
        <begin position="45"/>
        <end position="69"/>
    </location>
</feature>
<dbReference type="EMBL" id="AENT01000030">
    <property type="protein sequence ID" value="EFR42191.1"/>
    <property type="molecule type" value="Genomic_DNA"/>
</dbReference>
<dbReference type="Pfam" id="PF05128">
    <property type="entry name" value="DUF697"/>
    <property type="match status" value="1"/>
</dbReference>
<evidence type="ECO:0000313" key="8">
    <source>
        <dbReference type="EMBL" id="EFR42191.1"/>
    </source>
</evidence>
<reference evidence="8 9" key="1">
    <citation type="submission" date="2010-11" db="EMBL/GenBank/DDBJ databases">
        <authorList>
            <person name="Durkin A.S."/>
            <person name="Madupu R."/>
            <person name="Torralba M."/>
            <person name="Gillis M."/>
            <person name="Methe B."/>
            <person name="Sutton G."/>
            <person name="Nelson K.E."/>
        </authorList>
    </citation>
    <scope>NUCLEOTIDE SEQUENCE [LARGE SCALE GENOMIC DNA]</scope>
    <source>
        <strain evidence="8 9">UPII 345-E</strain>
    </source>
</reference>
<comment type="subcellular location">
    <subcellularLocation>
        <location evidence="1">Membrane</location>
        <topology evidence="1">Multi-pass membrane protein</topology>
    </subcellularLocation>
</comment>
<dbReference type="eggNOG" id="COG3597">
    <property type="taxonomic scope" value="Bacteria"/>
</dbReference>
<keyword evidence="3 7" id="KW-1133">Transmembrane helix</keyword>
<evidence type="ECO:0000256" key="5">
    <source>
        <dbReference type="SAM" id="Coils"/>
    </source>
</evidence>
<name>E4LAH6_9FIRM</name>
<evidence type="ECO:0000256" key="6">
    <source>
        <dbReference type="SAM" id="MobiDB-lite"/>
    </source>
</evidence>
<evidence type="ECO:0000256" key="1">
    <source>
        <dbReference type="ARBA" id="ARBA00004141"/>
    </source>
</evidence>
<dbReference type="InterPro" id="IPR021147">
    <property type="entry name" value="DUF697"/>
</dbReference>
<feature type="transmembrane region" description="Helical" evidence="7">
    <location>
        <begin position="90"/>
        <end position="111"/>
    </location>
</feature>
<evidence type="ECO:0008006" key="10">
    <source>
        <dbReference type="Google" id="ProtNLM"/>
    </source>
</evidence>
<feature type="region of interest" description="Disordered" evidence="6">
    <location>
        <begin position="386"/>
        <end position="405"/>
    </location>
</feature>
<feature type="compositionally biased region" description="Basic and acidic residues" evidence="6">
    <location>
        <begin position="158"/>
        <end position="169"/>
    </location>
</feature>
<dbReference type="RefSeq" id="WP_007555241.1">
    <property type="nucleotide sequence ID" value="NZ_AENT01000030.1"/>
</dbReference>
<organism evidence="8 9">
    <name type="scientific">Dialister micraerophilus UPII 345-E</name>
    <dbReference type="NCBI Taxonomy" id="910314"/>
    <lineage>
        <taxon>Bacteria</taxon>
        <taxon>Bacillati</taxon>
        <taxon>Bacillota</taxon>
        <taxon>Negativicutes</taxon>
        <taxon>Veillonellales</taxon>
        <taxon>Veillonellaceae</taxon>
        <taxon>Dialister</taxon>
    </lineage>
</organism>
<dbReference type="Gene3D" id="1.20.120.20">
    <property type="entry name" value="Apolipoprotein"/>
    <property type="match status" value="1"/>
</dbReference>
<proteinExistence type="predicted"/>
<evidence type="ECO:0000256" key="7">
    <source>
        <dbReference type="SAM" id="Phobius"/>
    </source>
</evidence>
<dbReference type="AlphaFoldDB" id="E4LAH6"/>
<sequence>MNNEEIKNEELENKCNSETTNEVVQNEAEVEVNVIDNRDEQAAKLIQWGAARAGVIVLTPFLGTAALIANEVYMITRIGDIYGINLSKKAVLSFLGSLGATVIGNLASTLIPVSIIQGPIAISVTYGIGRAAQKWIKDGMPDDTKPYREVFETEKVQGDEKMEELKNNESKNQPLGNEKEDFTNELEKLEDAYQEKAHEAVNKMADQLSETVEILGDKLINVLKKTGVTEEQIEDAKYTVLGASEVAQETAQKAIIEFREQVEIRSKEFHKEAKKCAEEMKVKAKKQMEELQKKKEILRHKSEIKSLQAKQKSEELKLQAKIHMEKVKEKTDKLKEDMKEKAGQVQVKVEEIKGKAKETAVTYKTAANEAIEQTKGKILTAAEEFKEKTEERAAEKKAKAKNEKE</sequence>
<protein>
    <recommendedName>
        <fullName evidence="10">DUF697 domain-containing protein</fullName>
    </recommendedName>
</protein>
<evidence type="ECO:0000256" key="3">
    <source>
        <dbReference type="ARBA" id="ARBA00022989"/>
    </source>
</evidence>
<evidence type="ECO:0000313" key="9">
    <source>
        <dbReference type="Proteomes" id="UP000004594"/>
    </source>
</evidence>
<comment type="caution">
    <text evidence="8">The sequence shown here is derived from an EMBL/GenBank/DDBJ whole genome shotgun (WGS) entry which is preliminary data.</text>
</comment>
<keyword evidence="2 7" id="KW-0812">Transmembrane</keyword>
<dbReference type="GO" id="GO:0016020">
    <property type="term" value="C:membrane"/>
    <property type="evidence" value="ECO:0007669"/>
    <property type="project" value="UniProtKB-SubCell"/>
</dbReference>
<evidence type="ECO:0000256" key="2">
    <source>
        <dbReference type="ARBA" id="ARBA00022692"/>
    </source>
</evidence>
<evidence type="ECO:0000256" key="4">
    <source>
        <dbReference type="ARBA" id="ARBA00023136"/>
    </source>
</evidence>
<accession>E4LAH6</accession>
<gene>
    <name evidence="8" type="ORF">HMPREF9220_0241</name>
</gene>
<keyword evidence="5" id="KW-0175">Coiled coil</keyword>
<dbReference type="Proteomes" id="UP000004594">
    <property type="component" value="Unassembled WGS sequence"/>
</dbReference>
<feature type="coiled-coil region" evidence="5">
    <location>
        <begin position="274"/>
        <end position="344"/>
    </location>
</feature>
<dbReference type="OrthoDB" id="1631981at2"/>
<keyword evidence="4 7" id="KW-0472">Membrane</keyword>
<feature type="region of interest" description="Disordered" evidence="6">
    <location>
        <begin position="158"/>
        <end position="179"/>
    </location>
</feature>